<evidence type="ECO:0000259" key="2">
    <source>
        <dbReference type="Pfam" id="PF01370"/>
    </source>
</evidence>
<dbReference type="InterPro" id="IPR036291">
    <property type="entry name" value="NAD(P)-bd_dom_sf"/>
</dbReference>
<dbReference type="SUPFAM" id="SSF51735">
    <property type="entry name" value="NAD(P)-binding Rossmann-fold domains"/>
    <property type="match status" value="1"/>
</dbReference>
<dbReference type="RefSeq" id="WP_379892874.1">
    <property type="nucleotide sequence ID" value="NZ_CBCSCT010000023.1"/>
</dbReference>
<evidence type="ECO:0000313" key="4">
    <source>
        <dbReference type="Proteomes" id="UP001596250"/>
    </source>
</evidence>
<feature type="domain" description="NAD-dependent epimerase/dehydratase" evidence="2">
    <location>
        <begin position="3"/>
        <end position="242"/>
    </location>
</feature>
<accession>A0ABW1IL31</accession>
<comment type="similarity">
    <text evidence="1">Belongs to the NAD(P)-dependent epimerase/dehydratase family.</text>
</comment>
<name>A0ABW1IL31_9BACL</name>
<dbReference type="Proteomes" id="UP001596250">
    <property type="component" value="Unassembled WGS sequence"/>
</dbReference>
<dbReference type="Gene3D" id="3.40.50.720">
    <property type="entry name" value="NAD(P)-binding Rossmann-like Domain"/>
    <property type="match status" value="1"/>
</dbReference>
<evidence type="ECO:0000313" key="3">
    <source>
        <dbReference type="EMBL" id="MFC5985735.1"/>
    </source>
</evidence>
<dbReference type="PRINTS" id="PR01713">
    <property type="entry name" value="NUCEPIMERASE"/>
</dbReference>
<proteinExistence type="inferred from homology"/>
<gene>
    <name evidence="3" type="ORF">ACFPXP_04745</name>
</gene>
<dbReference type="InterPro" id="IPR001509">
    <property type="entry name" value="Epimerase_deHydtase"/>
</dbReference>
<keyword evidence="4" id="KW-1185">Reference proteome</keyword>
<evidence type="ECO:0000256" key="1">
    <source>
        <dbReference type="ARBA" id="ARBA00007637"/>
    </source>
</evidence>
<reference evidence="4" key="1">
    <citation type="journal article" date="2019" name="Int. J. Syst. Evol. Microbiol.">
        <title>The Global Catalogue of Microorganisms (GCM) 10K type strain sequencing project: providing services to taxonomists for standard genome sequencing and annotation.</title>
        <authorList>
            <consortium name="The Broad Institute Genomics Platform"/>
            <consortium name="The Broad Institute Genome Sequencing Center for Infectious Disease"/>
            <person name="Wu L."/>
            <person name="Ma J."/>
        </authorList>
    </citation>
    <scope>NUCLEOTIDE SEQUENCE [LARGE SCALE GENOMIC DNA]</scope>
    <source>
        <strain evidence="4">CCM 8749</strain>
    </source>
</reference>
<organism evidence="3 4">
    <name type="scientific">Marinicrinis lubricantis</name>
    <dbReference type="NCBI Taxonomy" id="2086470"/>
    <lineage>
        <taxon>Bacteria</taxon>
        <taxon>Bacillati</taxon>
        <taxon>Bacillota</taxon>
        <taxon>Bacilli</taxon>
        <taxon>Bacillales</taxon>
        <taxon>Paenibacillaceae</taxon>
    </lineage>
</organism>
<dbReference type="PANTHER" id="PTHR43000">
    <property type="entry name" value="DTDP-D-GLUCOSE 4,6-DEHYDRATASE-RELATED"/>
    <property type="match status" value="1"/>
</dbReference>
<dbReference type="Pfam" id="PF01370">
    <property type="entry name" value="Epimerase"/>
    <property type="match status" value="1"/>
</dbReference>
<sequence>MNILVTGCAGFIGSHLCERLLREGHTVYGLDALVPSSTPQHIRERNLNGVLNHPRFQWIQQDVLTVDWSQLLTKVDIVYHLAGMPGVRSSWGKDFKPYVTHNIEATQQLLEGCRRYPVKRFIYASTSSVYGEKTGRVDETALTEPLSPYGITKLTGEHLCRVYAAAYDIPAVVLRFFTVYGPRQRPDMAFNRFIHHMAQQTPIPVFGDGTQSRDFTYIDDCIDAVAAATHADGIIGETINIGGKERATVLECISILEEIFGIQAVLQFTGNTRGEPKHTWADISKARALLNYEPKVTLQEGLRMEVRDLLPDFPID</sequence>
<dbReference type="EMBL" id="JBHSQV010000031">
    <property type="protein sequence ID" value="MFC5985735.1"/>
    <property type="molecule type" value="Genomic_DNA"/>
</dbReference>
<protein>
    <submittedName>
        <fullName evidence="3">NAD-dependent epimerase/dehydratase family protein</fullName>
    </submittedName>
</protein>
<comment type="caution">
    <text evidence="3">The sequence shown here is derived from an EMBL/GenBank/DDBJ whole genome shotgun (WGS) entry which is preliminary data.</text>
</comment>